<dbReference type="EMBL" id="ML995488">
    <property type="protein sequence ID" value="KAF2140862.1"/>
    <property type="molecule type" value="Genomic_DNA"/>
</dbReference>
<organism evidence="2 3">
    <name type="scientific">Aplosporella prunicola CBS 121167</name>
    <dbReference type="NCBI Taxonomy" id="1176127"/>
    <lineage>
        <taxon>Eukaryota</taxon>
        <taxon>Fungi</taxon>
        <taxon>Dikarya</taxon>
        <taxon>Ascomycota</taxon>
        <taxon>Pezizomycotina</taxon>
        <taxon>Dothideomycetes</taxon>
        <taxon>Dothideomycetes incertae sedis</taxon>
        <taxon>Botryosphaeriales</taxon>
        <taxon>Aplosporellaceae</taxon>
        <taxon>Aplosporella</taxon>
    </lineage>
</organism>
<accession>A0A6A6B9B3</accession>
<name>A0A6A6B9B3_9PEZI</name>
<keyword evidence="3" id="KW-1185">Reference proteome</keyword>
<proteinExistence type="predicted"/>
<feature type="region of interest" description="Disordered" evidence="1">
    <location>
        <begin position="244"/>
        <end position="263"/>
    </location>
</feature>
<evidence type="ECO:0000313" key="3">
    <source>
        <dbReference type="Proteomes" id="UP000799438"/>
    </source>
</evidence>
<feature type="region of interest" description="Disordered" evidence="1">
    <location>
        <begin position="22"/>
        <end position="41"/>
    </location>
</feature>
<feature type="compositionally biased region" description="Pro residues" evidence="1">
    <location>
        <begin position="28"/>
        <end position="37"/>
    </location>
</feature>
<gene>
    <name evidence="2" type="ORF">K452DRAFT_42018</name>
</gene>
<evidence type="ECO:0000256" key="1">
    <source>
        <dbReference type="SAM" id="MobiDB-lite"/>
    </source>
</evidence>
<dbReference type="AlphaFoldDB" id="A0A6A6B9B3"/>
<protein>
    <submittedName>
        <fullName evidence="2">Uncharacterized protein</fullName>
    </submittedName>
</protein>
<reference evidence="2" key="1">
    <citation type="journal article" date="2020" name="Stud. Mycol.">
        <title>101 Dothideomycetes genomes: a test case for predicting lifestyles and emergence of pathogens.</title>
        <authorList>
            <person name="Haridas S."/>
            <person name="Albert R."/>
            <person name="Binder M."/>
            <person name="Bloem J."/>
            <person name="Labutti K."/>
            <person name="Salamov A."/>
            <person name="Andreopoulos B."/>
            <person name="Baker S."/>
            <person name="Barry K."/>
            <person name="Bills G."/>
            <person name="Bluhm B."/>
            <person name="Cannon C."/>
            <person name="Castanera R."/>
            <person name="Culley D."/>
            <person name="Daum C."/>
            <person name="Ezra D."/>
            <person name="Gonzalez J."/>
            <person name="Henrissat B."/>
            <person name="Kuo A."/>
            <person name="Liang C."/>
            <person name="Lipzen A."/>
            <person name="Lutzoni F."/>
            <person name="Magnuson J."/>
            <person name="Mondo S."/>
            <person name="Nolan M."/>
            <person name="Ohm R."/>
            <person name="Pangilinan J."/>
            <person name="Park H.-J."/>
            <person name="Ramirez L."/>
            <person name="Alfaro M."/>
            <person name="Sun H."/>
            <person name="Tritt A."/>
            <person name="Yoshinaga Y."/>
            <person name="Zwiers L.-H."/>
            <person name="Turgeon B."/>
            <person name="Goodwin S."/>
            <person name="Spatafora J."/>
            <person name="Crous P."/>
            <person name="Grigoriev I."/>
        </authorList>
    </citation>
    <scope>NUCLEOTIDE SEQUENCE</scope>
    <source>
        <strain evidence="2">CBS 121167</strain>
    </source>
</reference>
<dbReference type="RefSeq" id="XP_033396575.1">
    <property type="nucleotide sequence ID" value="XM_033546639.1"/>
</dbReference>
<dbReference type="Proteomes" id="UP000799438">
    <property type="component" value="Unassembled WGS sequence"/>
</dbReference>
<dbReference type="GeneID" id="54304145"/>
<evidence type="ECO:0000313" key="2">
    <source>
        <dbReference type="EMBL" id="KAF2140862.1"/>
    </source>
</evidence>
<sequence length="263" mass="29077">MCRADALSDMCCAVRVTRDAADGGPVSGPRPPPPCPPTAVARAAPPQTVRGLFLSRFRPANPQHQSYLIFFFLSCSCLFIPKKIKTTTQLRYSAESSLPLKRMVTGLRIPRPLIFPPNICPQFATSSSSTPISQSSSASLFSDQMRLRREAATRGIIRRRVAIASAFTRASTRAIDTSTRLAPIQSDSALGEDYFRAGRSRCALLHLPPILPIVLFHTPPSHPDYRRTSHGTCRNLYQHIERRGPRSTCSPVGNRRSRPACRH</sequence>